<accession>A0A0E9SD41</accession>
<reference evidence="1" key="1">
    <citation type="submission" date="2014-11" db="EMBL/GenBank/DDBJ databases">
        <authorList>
            <person name="Amaro Gonzalez C."/>
        </authorList>
    </citation>
    <scope>NUCLEOTIDE SEQUENCE</scope>
</reference>
<reference evidence="1" key="2">
    <citation type="journal article" date="2015" name="Fish Shellfish Immunol.">
        <title>Early steps in the European eel (Anguilla anguilla)-Vibrio vulnificus interaction in the gills: Role of the RtxA13 toxin.</title>
        <authorList>
            <person name="Callol A."/>
            <person name="Pajuelo D."/>
            <person name="Ebbesson L."/>
            <person name="Teles M."/>
            <person name="MacKenzie S."/>
            <person name="Amaro C."/>
        </authorList>
    </citation>
    <scope>NUCLEOTIDE SEQUENCE</scope>
</reference>
<dbReference type="AlphaFoldDB" id="A0A0E9SD41"/>
<name>A0A0E9SD41_ANGAN</name>
<organism evidence="1">
    <name type="scientific">Anguilla anguilla</name>
    <name type="common">European freshwater eel</name>
    <name type="synonym">Muraena anguilla</name>
    <dbReference type="NCBI Taxonomy" id="7936"/>
    <lineage>
        <taxon>Eukaryota</taxon>
        <taxon>Metazoa</taxon>
        <taxon>Chordata</taxon>
        <taxon>Craniata</taxon>
        <taxon>Vertebrata</taxon>
        <taxon>Euteleostomi</taxon>
        <taxon>Actinopterygii</taxon>
        <taxon>Neopterygii</taxon>
        <taxon>Teleostei</taxon>
        <taxon>Anguilliformes</taxon>
        <taxon>Anguillidae</taxon>
        <taxon>Anguilla</taxon>
    </lineage>
</organism>
<sequence length="79" mass="8876">MMVCFTPPQPRLAIDYGGLRLVCSCLATLIHFLKLQQIVLVLMLLSEAVWNSVESVATEDRISTCYTLQQSKVPFCELV</sequence>
<evidence type="ECO:0000313" key="1">
    <source>
        <dbReference type="EMBL" id="JAH38610.1"/>
    </source>
</evidence>
<dbReference type="EMBL" id="GBXM01069967">
    <property type="protein sequence ID" value="JAH38610.1"/>
    <property type="molecule type" value="Transcribed_RNA"/>
</dbReference>
<protein>
    <submittedName>
        <fullName evidence="1">Uncharacterized protein</fullName>
    </submittedName>
</protein>
<proteinExistence type="predicted"/>